<accession>A0A6J5KKX6</accession>
<organism evidence="1">
    <name type="scientific">uncultured Caudovirales phage</name>
    <dbReference type="NCBI Taxonomy" id="2100421"/>
    <lineage>
        <taxon>Viruses</taxon>
        <taxon>Duplodnaviria</taxon>
        <taxon>Heunggongvirae</taxon>
        <taxon>Uroviricota</taxon>
        <taxon>Caudoviricetes</taxon>
        <taxon>Peduoviridae</taxon>
        <taxon>Maltschvirus</taxon>
        <taxon>Maltschvirus maltsch</taxon>
    </lineage>
</organism>
<name>A0A6J5KKX6_9CAUD</name>
<protein>
    <submittedName>
        <fullName evidence="1">Uncharacterized protein</fullName>
    </submittedName>
</protein>
<reference evidence="1" key="1">
    <citation type="submission" date="2020-04" db="EMBL/GenBank/DDBJ databases">
        <authorList>
            <person name="Chiriac C."/>
            <person name="Salcher M."/>
            <person name="Ghai R."/>
            <person name="Kavagutti S V."/>
        </authorList>
    </citation>
    <scope>NUCLEOTIDE SEQUENCE</scope>
</reference>
<dbReference type="EMBL" id="LR796158">
    <property type="protein sequence ID" value="CAB4121943.1"/>
    <property type="molecule type" value="Genomic_DNA"/>
</dbReference>
<evidence type="ECO:0000313" key="1">
    <source>
        <dbReference type="EMBL" id="CAB4121943.1"/>
    </source>
</evidence>
<sequence length="66" mass="7768">MENKDGIKISKITFPDERLSYIEWVNKLKVSSNYRSNTNDNAYFLNQQYNFSKIKNRQNESTNTGA</sequence>
<gene>
    <name evidence="1" type="ORF">UFOVP19_28</name>
</gene>
<proteinExistence type="predicted"/>